<proteinExistence type="predicted"/>
<protein>
    <recommendedName>
        <fullName evidence="1">VWFA domain-containing protein</fullName>
    </recommendedName>
</protein>
<dbReference type="Gene3D" id="3.40.50.410">
    <property type="entry name" value="von Willebrand factor, type A domain"/>
    <property type="match status" value="1"/>
</dbReference>
<dbReference type="SUPFAM" id="SSF53300">
    <property type="entry name" value="vWA-like"/>
    <property type="match status" value="1"/>
</dbReference>
<reference evidence="2 3" key="1">
    <citation type="submission" date="2010-12" db="EMBL/GenBank/DDBJ databases">
        <authorList>
            <person name="Muzny D."/>
            <person name="Qin X."/>
            <person name="Deng J."/>
            <person name="Jiang H."/>
            <person name="Liu Y."/>
            <person name="Qu J."/>
            <person name="Song X.-Z."/>
            <person name="Zhang L."/>
            <person name="Thornton R."/>
            <person name="Coyle M."/>
            <person name="Francisco L."/>
            <person name="Jackson L."/>
            <person name="Javaid M."/>
            <person name="Korchina V."/>
            <person name="Kovar C."/>
            <person name="Mata R."/>
            <person name="Mathew T."/>
            <person name="Ngo R."/>
            <person name="Nguyen L."/>
            <person name="Nguyen N."/>
            <person name="Okwuonu G."/>
            <person name="Ongeri F."/>
            <person name="Pham C."/>
            <person name="Simmons D."/>
            <person name="Wilczek-Boney K."/>
            <person name="Hale W."/>
            <person name="Jakkamsetti A."/>
            <person name="Pham P."/>
            <person name="Ruth R."/>
            <person name="San Lucas F."/>
            <person name="Warren J."/>
            <person name="Zhang J."/>
            <person name="Zhao Z."/>
            <person name="Zhou C."/>
            <person name="Zhu D."/>
            <person name="Lee S."/>
            <person name="Bess C."/>
            <person name="Blankenburg K."/>
            <person name="Forbes L."/>
            <person name="Fu Q."/>
            <person name="Gubbala S."/>
            <person name="Hirani K."/>
            <person name="Jayaseelan J.C."/>
            <person name="Lara F."/>
            <person name="Munidasa M."/>
            <person name="Palculict T."/>
            <person name="Patil S."/>
            <person name="Pu L.-L."/>
            <person name="Saada N."/>
            <person name="Tang L."/>
            <person name="Weissenberger G."/>
            <person name="Zhu Y."/>
            <person name="Hemphill L."/>
            <person name="Shang Y."/>
            <person name="Youmans B."/>
            <person name="Ayvaz T."/>
            <person name="Ross M."/>
            <person name="Santibanez J."/>
            <person name="Aqrawi P."/>
            <person name="Gross S."/>
            <person name="Joshi V."/>
            <person name="Fowler G."/>
            <person name="Nazareth L."/>
            <person name="Reid J."/>
            <person name="Worley K."/>
            <person name="Petrosino J."/>
            <person name="Highlander S."/>
            <person name="Gibbs R."/>
        </authorList>
    </citation>
    <scope>NUCLEOTIDE SEQUENCE [LARGE SCALE GENOMIC DNA]</scope>
    <source>
        <strain evidence="2 3">ATCC 23263</strain>
    </source>
</reference>
<keyword evidence="3" id="KW-1185">Reference proteome</keyword>
<dbReference type="EMBL" id="AEQN01000005">
    <property type="protein sequence ID" value="EFV02686.1"/>
    <property type="molecule type" value="Genomic_DNA"/>
</dbReference>
<dbReference type="Proteomes" id="UP000004754">
    <property type="component" value="Unassembled WGS sequence"/>
</dbReference>
<organism evidence="2 3">
    <name type="scientific">Pseudoramibacter alactolyticus ATCC 23263</name>
    <dbReference type="NCBI Taxonomy" id="887929"/>
    <lineage>
        <taxon>Bacteria</taxon>
        <taxon>Bacillati</taxon>
        <taxon>Bacillota</taxon>
        <taxon>Clostridia</taxon>
        <taxon>Eubacteriales</taxon>
        <taxon>Eubacteriaceae</taxon>
        <taxon>Pseudoramibacter</taxon>
    </lineage>
</organism>
<evidence type="ECO:0000259" key="1">
    <source>
        <dbReference type="SMART" id="SM00327"/>
    </source>
</evidence>
<evidence type="ECO:0000313" key="3">
    <source>
        <dbReference type="Proteomes" id="UP000004754"/>
    </source>
</evidence>
<evidence type="ECO:0000313" key="2">
    <source>
        <dbReference type="EMBL" id="EFV02686.1"/>
    </source>
</evidence>
<dbReference type="SMART" id="SM00327">
    <property type="entry name" value="VWA"/>
    <property type="match status" value="1"/>
</dbReference>
<comment type="caution">
    <text evidence="2">The sequence shown here is derived from an EMBL/GenBank/DDBJ whole genome shotgun (WGS) entry which is preliminary data.</text>
</comment>
<feature type="domain" description="VWFA" evidence="1">
    <location>
        <begin position="384"/>
        <end position="575"/>
    </location>
</feature>
<dbReference type="eggNOG" id="COG4548">
    <property type="taxonomic scope" value="Bacteria"/>
</dbReference>
<name>E6MDS7_9FIRM</name>
<dbReference type="PANTHER" id="PTHR41248">
    <property type="entry name" value="NORD PROTEIN"/>
    <property type="match status" value="1"/>
</dbReference>
<dbReference type="InterPro" id="IPR036465">
    <property type="entry name" value="vWFA_dom_sf"/>
</dbReference>
<dbReference type="RefSeq" id="WP_006597577.1">
    <property type="nucleotide sequence ID" value="NZ_GL622359.1"/>
</dbReference>
<dbReference type="HOGENOM" id="CLU_033787_1_0_9"/>
<dbReference type="AlphaFoldDB" id="E6MDS7"/>
<dbReference type="OrthoDB" id="1632179at2"/>
<gene>
    <name evidence="2" type="ORF">HMP0721_0160</name>
</gene>
<dbReference type="InterPro" id="IPR002035">
    <property type="entry name" value="VWF_A"/>
</dbReference>
<dbReference type="PANTHER" id="PTHR41248:SF1">
    <property type="entry name" value="NORD PROTEIN"/>
    <property type="match status" value="1"/>
</dbReference>
<dbReference type="STRING" id="887929.HMP0721_0160"/>
<dbReference type="InterPro" id="IPR051928">
    <property type="entry name" value="NorD/CobT"/>
</dbReference>
<sequence>MNRYDSPQQRRALNIIWSAAGQYDLDPPFMALGEDDAVDFYLNIVIGLSLKWLDPEEMALFFASYQHAAKAAAYDTLVWLTLENWLYYQERTQRPVLASLRKEHALGFMQARDERRMAYREQNNTKGFEQVAYRWASVLAIKPPRLSPKAGKLAAMLAYRQKDASTQAVISHLKDVLMAGFHFSDFNLEIQRGRDVSGPLKDFLDRVLHRESHHQDSLLTRNDLFFSDADKAGGRRFGDRHESERNAGDAAYIQACFGPCIYSKGAMKILENDLCTEDHAYCRLWIAKVKSPPAHLKLKEATLVNQQMRRQAAANHAYYQRFRLAMAAATRKLTAALKTILASYMAPLPAVSRAGRLDARKAYRLELLGDTTVFTRPGDEVENALAVTILLDASASRMPYQEQIAAQSYVLVKSLTNVQIRTRIMAFHSLRGYTVLQMLKDYGDRDLNGIFHYTAAGWNRDGLALLAAGRLITGEDDGTKQILLVMTDANPDDSTKMPPETGSIFDRGYGGLEGIKSTKSAVKQLKARGIHVGAVYTGPNMYVENVRDIYSADYVRVQKISQLADGISSLLQAILRTMRD</sequence>
<accession>E6MDS7</accession>